<dbReference type="PANTHER" id="PTHR24637">
    <property type="entry name" value="COLLAGEN"/>
    <property type="match status" value="1"/>
</dbReference>
<evidence type="ECO:0000313" key="8">
    <source>
        <dbReference type="Proteomes" id="UP000250572"/>
    </source>
</evidence>
<proteinExistence type="predicted"/>
<evidence type="ECO:0000256" key="1">
    <source>
        <dbReference type="ARBA" id="ARBA00004613"/>
    </source>
</evidence>
<dbReference type="InterPro" id="IPR008160">
    <property type="entry name" value="Collagen"/>
</dbReference>
<dbReference type="AlphaFoldDB" id="A0A315VUB1"/>
<reference evidence="7 8" key="1">
    <citation type="journal article" date="2018" name="G3 (Bethesda)">
        <title>A High-Quality Reference Genome for the Invasive Mosquitofish Gambusia affinis Using a Chicago Library.</title>
        <authorList>
            <person name="Hoffberg S.L."/>
            <person name="Troendle N.J."/>
            <person name="Glenn T.C."/>
            <person name="Mahmud O."/>
            <person name="Louha S."/>
            <person name="Chalopin D."/>
            <person name="Bennetzen J.L."/>
            <person name="Mauricio R."/>
        </authorList>
    </citation>
    <scope>NUCLEOTIDE SEQUENCE [LARGE SCALE GENOMIC DNA]</scope>
    <source>
        <strain evidence="7">NE01/NJP1002.9</strain>
        <tissue evidence="7">Muscle</tissue>
    </source>
</reference>
<accession>A0A315VUB1</accession>
<dbReference type="Pfam" id="PF01391">
    <property type="entry name" value="Collagen"/>
    <property type="match status" value="1"/>
</dbReference>
<sequence>MGEGQDIWTGFGENSEVTRAQGQSGMLQVVAFVDPQWIPRLIMYVCPSPSLREMPVRRESRDFKGKLVRRVQEESVERRERVVQLVLRDLLALKVHLEMTALRAALVRVASLETLDPLESPVQLVWMAQLVIRETTERPGNLVHLDPLGSLVPLDHPEREGLLVHWGLREDKERKGPRESQELKDPKEKQALWALRDHLESLVQKDLGVSLAQLASKDCLAPQAQMDLLDRWALLVCLGHPGLIGLIGPPGEQGEKGDRGLPGPPGSSGPKGDNGQTGPKGETGTPGLPGPPGPPGDVIHPLPIVSPVKGRTRRNIDASQMVDDAAMDANYKDYDDGMEEIFGSLNSLKLEIEQMKHPLGTQSNPARTCKDLQLCHPDFPDGSCDVPFHTQGPSAPLFITRSRIINNAAAAAKEKCLRQQSADERDVEFRYGYRCLMFLYALNAAVNTGLIQTRAARGTPSRSSATSQQVERVVSTRIKSLKGYVWPLCAQRTSTQKKTYAEAGKKTSTLESTEEEMFAELGR</sequence>
<evidence type="ECO:0000256" key="4">
    <source>
        <dbReference type="ARBA" id="ARBA00023119"/>
    </source>
</evidence>
<dbReference type="InterPro" id="IPR000885">
    <property type="entry name" value="Fib_collagen_C"/>
</dbReference>
<dbReference type="EMBL" id="NHOQ01001156">
    <property type="protein sequence ID" value="PWA26783.1"/>
    <property type="molecule type" value="Genomic_DNA"/>
</dbReference>
<feature type="region of interest" description="Disordered" evidence="5">
    <location>
        <begin position="248"/>
        <end position="302"/>
    </location>
</feature>
<name>A0A315VUB1_GAMAF</name>
<dbReference type="PROSITE" id="PS51461">
    <property type="entry name" value="NC1_FIB"/>
    <property type="match status" value="1"/>
</dbReference>
<feature type="domain" description="Fibrillar collagen NC1" evidence="6">
    <location>
        <begin position="339"/>
        <end position="382"/>
    </location>
</feature>
<dbReference type="GO" id="GO:0005201">
    <property type="term" value="F:extracellular matrix structural constituent"/>
    <property type="evidence" value="ECO:0007669"/>
    <property type="project" value="InterPro"/>
</dbReference>
<dbReference type="GO" id="GO:0005581">
    <property type="term" value="C:collagen trimer"/>
    <property type="evidence" value="ECO:0007669"/>
    <property type="project" value="UniProtKB-KW"/>
</dbReference>
<keyword evidence="2" id="KW-0964">Secreted</keyword>
<evidence type="ECO:0000313" key="7">
    <source>
        <dbReference type="EMBL" id="PWA26783.1"/>
    </source>
</evidence>
<dbReference type="Gene3D" id="2.60.120.1000">
    <property type="match status" value="1"/>
</dbReference>
<dbReference type="STRING" id="33528.ENSGAFP00000021091"/>
<dbReference type="SMART" id="SM00038">
    <property type="entry name" value="COLFI"/>
    <property type="match status" value="1"/>
</dbReference>
<evidence type="ECO:0000256" key="2">
    <source>
        <dbReference type="ARBA" id="ARBA00022525"/>
    </source>
</evidence>
<dbReference type="Proteomes" id="UP000250572">
    <property type="component" value="Unassembled WGS sequence"/>
</dbReference>
<protein>
    <recommendedName>
        <fullName evidence="6">Fibrillar collagen NC1 domain-containing protein</fullName>
    </recommendedName>
</protein>
<gene>
    <name evidence="7" type="ORF">CCH79_00001106</name>
</gene>
<evidence type="ECO:0000256" key="5">
    <source>
        <dbReference type="SAM" id="MobiDB-lite"/>
    </source>
</evidence>
<organism evidence="7 8">
    <name type="scientific">Gambusia affinis</name>
    <name type="common">Western mosquitofish</name>
    <name type="synonym">Heterandria affinis</name>
    <dbReference type="NCBI Taxonomy" id="33528"/>
    <lineage>
        <taxon>Eukaryota</taxon>
        <taxon>Metazoa</taxon>
        <taxon>Chordata</taxon>
        <taxon>Craniata</taxon>
        <taxon>Vertebrata</taxon>
        <taxon>Euteleostomi</taxon>
        <taxon>Actinopterygii</taxon>
        <taxon>Neopterygii</taxon>
        <taxon>Teleostei</taxon>
        <taxon>Neoteleostei</taxon>
        <taxon>Acanthomorphata</taxon>
        <taxon>Ovalentaria</taxon>
        <taxon>Atherinomorphae</taxon>
        <taxon>Cyprinodontiformes</taxon>
        <taxon>Poeciliidae</taxon>
        <taxon>Poeciliinae</taxon>
        <taxon>Gambusia</taxon>
    </lineage>
</organism>
<comment type="subcellular location">
    <subcellularLocation>
        <location evidence="1">Secreted</location>
    </subcellularLocation>
</comment>
<evidence type="ECO:0000256" key="3">
    <source>
        <dbReference type="ARBA" id="ARBA00022530"/>
    </source>
</evidence>
<keyword evidence="4" id="KW-0176">Collagen</keyword>
<dbReference type="GO" id="GO:0005576">
    <property type="term" value="C:extracellular region"/>
    <property type="evidence" value="ECO:0007669"/>
    <property type="project" value="UniProtKB-SubCell"/>
</dbReference>
<keyword evidence="3" id="KW-0272">Extracellular matrix</keyword>
<keyword evidence="8" id="KW-1185">Reference proteome</keyword>
<feature type="compositionally biased region" description="Low complexity" evidence="5">
    <location>
        <begin position="268"/>
        <end position="286"/>
    </location>
</feature>
<dbReference type="PANTHER" id="PTHR24637:SF421">
    <property type="entry name" value="CUTICLE COLLAGEN DPY-2"/>
    <property type="match status" value="1"/>
</dbReference>
<evidence type="ECO:0000259" key="6">
    <source>
        <dbReference type="PROSITE" id="PS51461"/>
    </source>
</evidence>
<comment type="caution">
    <text evidence="7">The sequence shown here is derived from an EMBL/GenBank/DDBJ whole genome shotgun (WGS) entry which is preliminary data.</text>
</comment>
<dbReference type="Pfam" id="PF01410">
    <property type="entry name" value="COLFI"/>
    <property type="match status" value="1"/>
</dbReference>